<dbReference type="HOGENOM" id="CLU_065411_0_0_1"/>
<evidence type="ECO:0000256" key="5">
    <source>
        <dbReference type="ARBA" id="ARBA00022552"/>
    </source>
</evidence>
<evidence type="ECO:0000313" key="13">
    <source>
        <dbReference type="EMBL" id="CCE80098.1"/>
    </source>
</evidence>
<dbReference type="InterPro" id="IPR015847">
    <property type="entry name" value="ExoRNase_PH_dom2"/>
</dbReference>
<evidence type="ECO:0000256" key="8">
    <source>
        <dbReference type="ARBA" id="ARBA00023242"/>
    </source>
</evidence>
<dbReference type="PANTHER" id="PTHR11097:SF9">
    <property type="entry name" value="EXOSOME COMPLEX COMPONENT RRP43"/>
    <property type="match status" value="1"/>
</dbReference>
<feature type="region of interest" description="Disordered" evidence="10">
    <location>
        <begin position="85"/>
        <end position="104"/>
    </location>
</feature>
<dbReference type="Pfam" id="PF03725">
    <property type="entry name" value="RNase_PH_C"/>
    <property type="match status" value="1"/>
</dbReference>
<feature type="compositionally biased region" description="Polar residues" evidence="10">
    <location>
        <begin position="85"/>
        <end position="97"/>
    </location>
</feature>
<reference evidence="13" key="1">
    <citation type="submission" date="2011-10" db="EMBL/GenBank/DDBJ databases">
        <authorList>
            <person name="Genoscope - CEA"/>
        </authorList>
    </citation>
    <scope>NUCLEOTIDE SEQUENCE</scope>
</reference>
<comment type="similarity">
    <text evidence="3">Belongs to the RNase PH family.</text>
</comment>
<keyword evidence="4" id="KW-0963">Cytoplasm</keyword>
<evidence type="ECO:0000256" key="4">
    <source>
        <dbReference type="ARBA" id="ARBA00022490"/>
    </source>
</evidence>
<reference evidence="15" key="2">
    <citation type="journal article" date="2012" name="G3 (Bethesda)">
        <title>Pichia sorbitophila, an interspecies yeast hybrid reveals early steps of genome resolution following polyploidization.</title>
        <authorList>
            <person name="Leh Louis V."/>
            <person name="Despons L."/>
            <person name="Friedrich A."/>
            <person name="Martin T."/>
            <person name="Durrens P."/>
            <person name="Casaregola S."/>
            <person name="Neuveglise C."/>
            <person name="Fairhead C."/>
            <person name="Marck C."/>
            <person name="Cruz J.A."/>
            <person name="Straub M.L."/>
            <person name="Kugler V."/>
            <person name="Sacerdot C."/>
            <person name="Uzunov Z."/>
            <person name="Thierry A."/>
            <person name="Weiss S."/>
            <person name="Bleykasten C."/>
            <person name="De Montigny J."/>
            <person name="Jacques N."/>
            <person name="Jung P."/>
            <person name="Lemaire M."/>
            <person name="Mallet S."/>
            <person name="Morel G."/>
            <person name="Richard G.F."/>
            <person name="Sarkar A."/>
            <person name="Savel G."/>
            <person name="Schacherer J."/>
            <person name="Seret M.L."/>
            <person name="Talla E."/>
            <person name="Samson G."/>
            <person name="Jubin C."/>
            <person name="Poulain J."/>
            <person name="Vacherie B."/>
            <person name="Barbe V."/>
            <person name="Pelletier E."/>
            <person name="Sherman D.J."/>
            <person name="Westhof E."/>
            <person name="Weissenbach J."/>
            <person name="Baret P.V."/>
            <person name="Wincker P."/>
            <person name="Gaillardin C."/>
            <person name="Dujon B."/>
            <person name="Souciet J.L."/>
        </authorList>
    </citation>
    <scope>NUCLEOTIDE SEQUENCE [LARGE SCALE GENOMIC DNA]</scope>
    <source>
        <strain evidence="15">ATCC MYA-4447 / BCRC 22081 / CBS 7064 / NBRC 10061 / NRRL Y-12695</strain>
    </source>
</reference>
<feature type="domain" description="Exoribonuclease phosphorolytic" evidence="11">
    <location>
        <begin position="57"/>
        <end position="226"/>
    </location>
</feature>
<dbReference type="GO" id="GO:0034476">
    <property type="term" value="P:U5 snRNA 3'-end processing"/>
    <property type="evidence" value="ECO:0007669"/>
    <property type="project" value="TreeGrafter"/>
</dbReference>
<sequence>MQEVDQISFPPEVLSRIAPDLSLERHLKLGLRPCLRSFSEFKPIAVSSPALEDEPNLVGSSIVSHGQTKVICGISIGVVEAKNQSDTLNQNETNSQDSKSDGEYDAEPVYPVVDIARGRTGAPTEEEMILSQRLYEWVLQSKIIPASALLTNPGVAIANQTSSSQGSSADVTILYPEDSDMPDLFSRVKPYKFVLYVHLKVFGRSGPLFDPCHAALIGALKNTRLPRIYVPDSSIYSIKIPIRSRGNFGHRVKETRIFIDENQDLSNPLQLNKDNIGGASNYGLYDLSPGSTSMDVDPNVIILADLEGDAEEAECMSKLNLIYNPNKKSINNISYSGGGMVLTKDTLKQCFKLAKKRAENTQ</sequence>
<dbReference type="GO" id="GO:0071035">
    <property type="term" value="P:nuclear polyadenylation-dependent rRNA catabolic process"/>
    <property type="evidence" value="ECO:0007669"/>
    <property type="project" value="TreeGrafter"/>
</dbReference>
<dbReference type="InParanoid" id="G8YIF3"/>
<evidence type="ECO:0000256" key="3">
    <source>
        <dbReference type="ARBA" id="ARBA00006678"/>
    </source>
</evidence>
<gene>
    <name evidence="13" type="primary">Piso0_003196</name>
    <name evidence="13" type="ORF">GNLVRS01_PISO0G07002g</name>
    <name evidence="14" type="ORF">GNLVRS01_PISO0H07003g</name>
</gene>
<keyword evidence="5" id="KW-0698">rRNA processing</keyword>
<keyword evidence="15" id="KW-1185">Reference proteome</keyword>
<dbReference type="Proteomes" id="UP000005222">
    <property type="component" value="Chromosome H"/>
</dbReference>
<dbReference type="InterPro" id="IPR050590">
    <property type="entry name" value="Exosome_comp_Rrp42_subfam"/>
</dbReference>
<keyword evidence="7" id="KW-0694">RNA-binding</keyword>
<comment type="subcellular location">
    <subcellularLocation>
        <location evidence="1">Cytoplasm</location>
    </subcellularLocation>
    <subcellularLocation>
        <location evidence="2">Nucleus</location>
        <location evidence="2">Nucleolus</location>
    </subcellularLocation>
</comment>
<evidence type="ECO:0000313" key="14">
    <source>
        <dbReference type="EMBL" id="CCE80863.1"/>
    </source>
</evidence>
<dbReference type="Pfam" id="PF01138">
    <property type="entry name" value="RNase_PH"/>
    <property type="match status" value="1"/>
</dbReference>
<dbReference type="Proteomes" id="UP000005222">
    <property type="component" value="Chromosome G"/>
</dbReference>
<keyword evidence="8" id="KW-0539">Nucleus</keyword>
<dbReference type="InterPro" id="IPR027408">
    <property type="entry name" value="PNPase/RNase_PH_dom_sf"/>
</dbReference>
<dbReference type="STRING" id="559304.G8YIF3"/>
<proteinExistence type="inferred from homology"/>
<evidence type="ECO:0000256" key="10">
    <source>
        <dbReference type="SAM" id="MobiDB-lite"/>
    </source>
</evidence>
<dbReference type="GO" id="GO:0000177">
    <property type="term" value="C:cytoplasmic exosome (RNase complex)"/>
    <property type="evidence" value="ECO:0007669"/>
    <property type="project" value="TreeGrafter"/>
</dbReference>
<dbReference type="SUPFAM" id="SSF54211">
    <property type="entry name" value="Ribosomal protein S5 domain 2-like"/>
    <property type="match status" value="1"/>
</dbReference>
<evidence type="ECO:0000259" key="11">
    <source>
        <dbReference type="Pfam" id="PF01138"/>
    </source>
</evidence>
<dbReference type="EMBL" id="FO082053">
    <property type="protein sequence ID" value="CCE80098.1"/>
    <property type="molecule type" value="Genomic_DNA"/>
</dbReference>
<dbReference type="Gene3D" id="3.30.230.70">
    <property type="entry name" value="GHMP Kinase, N-terminal domain"/>
    <property type="match status" value="1"/>
</dbReference>
<dbReference type="GO" id="GO:0035925">
    <property type="term" value="F:mRNA 3'-UTR AU-rich region binding"/>
    <property type="evidence" value="ECO:0007669"/>
    <property type="project" value="TreeGrafter"/>
</dbReference>
<dbReference type="eggNOG" id="KOG1613">
    <property type="taxonomic scope" value="Eukaryota"/>
</dbReference>
<evidence type="ECO:0000256" key="7">
    <source>
        <dbReference type="ARBA" id="ARBA00022884"/>
    </source>
</evidence>
<dbReference type="GO" id="GO:0034473">
    <property type="term" value="P:U1 snRNA 3'-end processing"/>
    <property type="evidence" value="ECO:0007669"/>
    <property type="project" value="TreeGrafter"/>
</dbReference>
<dbReference type="GO" id="GO:0000176">
    <property type="term" value="C:nuclear exosome (RNase complex)"/>
    <property type="evidence" value="ECO:0007669"/>
    <property type="project" value="UniProtKB-ARBA"/>
</dbReference>
<evidence type="ECO:0000313" key="15">
    <source>
        <dbReference type="Proteomes" id="UP000005222"/>
    </source>
</evidence>
<dbReference type="FunCoup" id="G8YIF3">
    <property type="interactions" value="413"/>
</dbReference>
<evidence type="ECO:0000256" key="2">
    <source>
        <dbReference type="ARBA" id="ARBA00004604"/>
    </source>
</evidence>
<dbReference type="GO" id="GO:0071028">
    <property type="term" value="P:nuclear mRNA surveillance"/>
    <property type="evidence" value="ECO:0007669"/>
    <property type="project" value="TreeGrafter"/>
</dbReference>
<dbReference type="GO" id="GO:0034475">
    <property type="term" value="P:U4 snRNA 3'-end processing"/>
    <property type="evidence" value="ECO:0007669"/>
    <property type="project" value="TreeGrafter"/>
</dbReference>
<dbReference type="InterPro" id="IPR001247">
    <property type="entry name" value="ExoRNase_PH_dom1"/>
</dbReference>
<dbReference type="InterPro" id="IPR020568">
    <property type="entry name" value="Ribosomal_Su5_D2-typ_SF"/>
</dbReference>
<evidence type="ECO:0000256" key="1">
    <source>
        <dbReference type="ARBA" id="ARBA00004496"/>
    </source>
</evidence>
<dbReference type="GO" id="GO:0000467">
    <property type="term" value="P:exonucleolytic trimming to generate mature 3'-end of 5.8S rRNA from tricistronic rRNA transcript (SSU-rRNA, 5.8S rRNA, LSU-rRNA)"/>
    <property type="evidence" value="ECO:0007669"/>
    <property type="project" value="TreeGrafter"/>
</dbReference>
<dbReference type="AlphaFoldDB" id="G8YIF3"/>
<protein>
    <recommendedName>
        <fullName evidence="9">Ribosomal RNA-processing protein 43</fullName>
    </recommendedName>
</protein>
<feature type="domain" description="Exoribonuclease phosphorolytic" evidence="12">
    <location>
        <begin position="310"/>
        <end position="357"/>
    </location>
</feature>
<dbReference type="EMBL" id="FO082052">
    <property type="protein sequence ID" value="CCE80863.1"/>
    <property type="molecule type" value="Genomic_DNA"/>
</dbReference>
<dbReference type="OrthoDB" id="45882at2759"/>
<accession>G8YIF3</accession>
<dbReference type="PANTHER" id="PTHR11097">
    <property type="entry name" value="EXOSOME COMPLEX EXONUCLEASE RIBOSOMAL RNA PROCESSING PROTEIN"/>
    <property type="match status" value="1"/>
</dbReference>
<keyword evidence="6" id="KW-0271">Exosome</keyword>
<dbReference type="GO" id="GO:0016075">
    <property type="term" value="P:rRNA catabolic process"/>
    <property type="evidence" value="ECO:0007669"/>
    <property type="project" value="TreeGrafter"/>
</dbReference>
<evidence type="ECO:0000256" key="6">
    <source>
        <dbReference type="ARBA" id="ARBA00022835"/>
    </source>
</evidence>
<name>G8YIF3_PICSO</name>
<evidence type="ECO:0000256" key="9">
    <source>
        <dbReference type="ARBA" id="ARBA00030617"/>
    </source>
</evidence>
<dbReference type="GO" id="GO:0071038">
    <property type="term" value="P:TRAMP-dependent tRNA surveillance pathway"/>
    <property type="evidence" value="ECO:0007669"/>
    <property type="project" value="TreeGrafter"/>
</dbReference>
<evidence type="ECO:0000259" key="12">
    <source>
        <dbReference type="Pfam" id="PF03725"/>
    </source>
</evidence>
<dbReference type="GO" id="GO:0005730">
    <property type="term" value="C:nucleolus"/>
    <property type="evidence" value="ECO:0007669"/>
    <property type="project" value="UniProtKB-SubCell"/>
</dbReference>
<organism evidence="13 15">
    <name type="scientific">Pichia sorbitophila (strain ATCC MYA-4447 / BCRC 22081 / CBS 7064 / NBRC 10061 / NRRL Y-12695)</name>
    <name type="common">Hybrid yeast</name>
    <dbReference type="NCBI Taxonomy" id="559304"/>
    <lineage>
        <taxon>Eukaryota</taxon>
        <taxon>Fungi</taxon>
        <taxon>Dikarya</taxon>
        <taxon>Ascomycota</taxon>
        <taxon>Saccharomycotina</taxon>
        <taxon>Pichiomycetes</taxon>
        <taxon>Debaryomycetaceae</taxon>
        <taxon>Millerozyma</taxon>
    </lineage>
</organism>